<keyword evidence="1" id="KW-1133">Transmembrane helix</keyword>
<dbReference type="RefSeq" id="WP_264815191.1">
    <property type="nucleotide sequence ID" value="NZ_BAPV01000010.1"/>
</dbReference>
<gene>
    <name evidence="2" type="ORF">AA0535_1347</name>
</gene>
<name>A0ABQ0Q236_9PROT</name>
<dbReference type="InterPro" id="IPR045584">
    <property type="entry name" value="Pilin-like"/>
</dbReference>
<dbReference type="Pfam" id="PF07963">
    <property type="entry name" value="N_methyl"/>
    <property type="match status" value="1"/>
</dbReference>
<keyword evidence="1" id="KW-0812">Transmembrane</keyword>
<evidence type="ECO:0000313" key="3">
    <source>
        <dbReference type="Proteomes" id="UP001062776"/>
    </source>
</evidence>
<dbReference type="SUPFAM" id="SSF54523">
    <property type="entry name" value="Pili subunits"/>
    <property type="match status" value="1"/>
</dbReference>
<dbReference type="PROSITE" id="PS00409">
    <property type="entry name" value="PROKAR_NTER_METHYL"/>
    <property type="match status" value="1"/>
</dbReference>
<evidence type="ECO:0000256" key="1">
    <source>
        <dbReference type="SAM" id="Phobius"/>
    </source>
</evidence>
<reference evidence="2" key="1">
    <citation type="submission" date="2013-04" db="EMBL/GenBank/DDBJ databases">
        <title>The genome sequencing project of 58 acetic acid bacteria.</title>
        <authorList>
            <person name="Okamoto-Kainuma A."/>
            <person name="Ishikawa M."/>
            <person name="Umino S."/>
            <person name="Koizumi Y."/>
            <person name="Shiwa Y."/>
            <person name="Yoshikawa H."/>
            <person name="Matsutani M."/>
            <person name="Matsushita K."/>
        </authorList>
    </citation>
    <scope>NUCLEOTIDE SEQUENCE</scope>
    <source>
        <strain evidence="2">NRIC 0535</strain>
    </source>
</reference>
<accession>A0ABQ0Q236</accession>
<keyword evidence="1" id="KW-0472">Membrane</keyword>
<comment type="caution">
    <text evidence="2">The sequence shown here is derived from an EMBL/GenBank/DDBJ whole genome shotgun (WGS) entry which is preliminary data.</text>
</comment>
<dbReference type="NCBIfam" id="TIGR02532">
    <property type="entry name" value="IV_pilin_GFxxxE"/>
    <property type="match status" value="1"/>
</dbReference>
<evidence type="ECO:0000313" key="2">
    <source>
        <dbReference type="EMBL" id="GBQ87704.1"/>
    </source>
</evidence>
<dbReference type="EMBL" id="BAPV01000010">
    <property type="protein sequence ID" value="GBQ87704.1"/>
    <property type="molecule type" value="Genomic_DNA"/>
</dbReference>
<protein>
    <submittedName>
        <fullName evidence="2">General secretion pathway protein I</fullName>
    </submittedName>
</protein>
<organism evidence="2 3">
    <name type="scientific">Asaia krungthepensis NRIC 0535</name>
    <dbReference type="NCBI Taxonomy" id="1307925"/>
    <lineage>
        <taxon>Bacteria</taxon>
        <taxon>Pseudomonadati</taxon>
        <taxon>Pseudomonadota</taxon>
        <taxon>Alphaproteobacteria</taxon>
        <taxon>Acetobacterales</taxon>
        <taxon>Acetobacteraceae</taxon>
        <taxon>Asaia</taxon>
    </lineage>
</organism>
<keyword evidence="3" id="KW-1185">Reference proteome</keyword>
<dbReference type="InterPro" id="IPR012902">
    <property type="entry name" value="N_methyl_site"/>
</dbReference>
<dbReference type="Proteomes" id="UP001062776">
    <property type="component" value="Unassembled WGS sequence"/>
</dbReference>
<feature type="transmembrane region" description="Helical" evidence="1">
    <location>
        <begin position="12"/>
        <end position="31"/>
    </location>
</feature>
<sequence>MEHAKGAEAGFTLIEVLIAFMIVAFSLAALYRAMLGGIGAGHVANATREAISRAQSHLDAIGHGMKPGAFTQSGEDGSRFKWQVTMAPRESQGGLTLYRVTVTESWPDPMTISGRRSVTLTSLRAAPSEAAP</sequence>
<proteinExistence type="predicted"/>